<dbReference type="AlphaFoldDB" id="A0A1F7IBA1"/>
<feature type="active site" evidence="4">
    <location>
        <position position="20"/>
    </location>
</feature>
<dbReference type="InterPro" id="IPR001792">
    <property type="entry name" value="Acylphosphatase-like_dom"/>
</dbReference>
<evidence type="ECO:0000256" key="1">
    <source>
        <dbReference type="ARBA" id="ARBA00005614"/>
    </source>
</evidence>
<feature type="domain" description="Acylphosphatase-like" evidence="6">
    <location>
        <begin position="1"/>
        <end position="82"/>
    </location>
</feature>
<dbReference type="Pfam" id="PF00708">
    <property type="entry name" value="Acylphosphatase"/>
    <property type="match status" value="1"/>
</dbReference>
<comment type="catalytic activity">
    <reaction evidence="3 4">
        <text>an acyl phosphate + H2O = a carboxylate + phosphate + H(+)</text>
        <dbReference type="Rhea" id="RHEA:14965"/>
        <dbReference type="ChEBI" id="CHEBI:15377"/>
        <dbReference type="ChEBI" id="CHEBI:15378"/>
        <dbReference type="ChEBI" id="CHEBI:29067"/>
        <dbReference type="ChEBI" id="CHEBI:43474"/>
        <dbReference type="ChEBI" id="CHEBI:59918"/>
        <dbReference type="EC" id="3.6.1.7"/>
    </reaction>
</comment>
<comment type="caution">
    <text evidence="7">The sequence shown here is derived from an EMBL/GenBank/DDBJ whole genome shotgun (WGS) entry which is preliminary data.</text>
</comment>
<dbReference type="PANTHER" id="PTHR47268">
    <property type="entry name" value="ACYLPHOSPHATASE"/>
    <property type="match status" value="1"/>
</dbReference>
<feature type="non-terminal residue" evidence="7">
    <location>
        <position position="1"/>
    </location>
</feature>
<keyword evidence="4" id="KW-0378">Hydrolase</keyword>
<evidence type="ECO:0000256" key="2">
    <source>
        <dbReference type="ARBA" id="ARBA00012150"/>
    </source>
</evidence>
<comment type="similarity">
    <text evidence="1 5">Belongs to the acylphosphatase family.</text>
</comment>
<evidence type="ECO:0000259" key="6">
    <source>
        <dbReference type="PROSITE" id="PS51160"/>
    </source>
</evidence>
<feature type="active site" evidence="4">
    <location>
        <position position="2"/>
    </location>
</feature>
<dbReference type="EC" id="3.6.1.7" evidence="2 4"/>
<dbReference type="EMBL" id="MGAE01000001">
    <property type="protein sequence ID" value="OGK40638.1"/>
    <property type="molecule type" value="Genomic_DNA"/>
</dbReference>
<name>A0A1F7IBA1_9BACT</name>
<evidence type="ECO:0000256" key="5">
    <source>
        <dbReference type="RuleBase" id="RU004168"/>
    </source>
</evidence>
<reference evidence="7 8" key="1">
    <citation type="journal article" date="2016" name="Nat. Commun.">
        <title>Thousands of microbial genomes shed light on interconnected biogeochemical processes in an aquifer system.</title>
        <authorList>
            <person name="Anantharaman K."/>
            <person name="Brown C.T."/>
            <person name="Hug L.A."/>
            <person name="Sharon I."/>
            <person name="Castelle C.J."/>
            <person name="Probst A.J."/>
            <person name="Thomas B.C."/>
            <person name="Singh A."/>
            <person name="Wilkins M.J."/>
            <person name="Karaoz U."/>
            <person name="Brodie E.L."/>
            <person name="Williams K.H."/>
            <person name="Hubbard S.S."/>
            <person name="Banfield J.F."/>
        </authorList>
    </citation>
    <scope>NUCLEOTIDE SEQUENCE [LARGE SCALE GENOMIC DNA]</scope>
</reference>
<dbReference type="InterPro" id="IPR036046">
    <property type="entry name" value="Acylphosphatase-like_dom_sf"/>
</dbReference>
<dbReference type="PROSITE" id="PS51160">
    <property type="entry name" value="ACYLPHOSPHATASE_3"/>
    <property type="match status" value="1"/>
</dbReference>
<proteinExistence type="inferred from homology"/>
<evidence type="ECO:0000256" key="4">
    <source>
        <dbReference type="PROSITE-ProRule" id="PRU00520"/>
    </source>
</evidence>
<accession>A0A1F7IBA1</accession>
<dbReference type="Gene3D" id="3.30.70.100">
    <property type="match status" value="1"/>
</dbReference>
<evidence type="ECO:0000256" key="3">
    <source>
        <dbReference type="ARBA" id="ARBA00047645"/>
    </source>
</evidence>
<dbReference type="PANTHER" id="PTHR47268:SF4">
    <property type="entry name" value="ACYLPHOSPHATASE"/>
    <property type="match status" value="1"/>
</dbReference>
<organism evidence="7 8">
    <name type="scientific">Candidatus Roizmanbacteria bacterium RIFCSPHIGHO2_12_FULL_44_10</name>
    <dbReference type="NCBI Taxonomy" id="1802054"/>
    <lineage>
        <taxon>Bacteria</taxon>
        <taxon>Candidatus Roizmaniibacteriota</taxon>
    </lineage>
</organism>
<gene>
    <name evidence="7" type="ORF">A3F34_02250</name>
</gene>
<sequence>FRAWTKIQSKATKTTGWVRNVYNKPDIFGPQGGVEVVVQGEKNAVEDMIDHIREGSGISRVEHVEVLYQEPKEIFEEFSIYKSESFLHR</sequence>
<evidence type="ECO:0000313" key="8">
    <source>
        <dbReference type="Proteomes" id="UP000179024"/>
    </source>
</evidence>
<dbReference type="Proteomes" id="UP000179024">
    <property type="component" value="Unassembled WGS sequence"/>
</dbReference>
<dbReference type="InterPro" id="IPR020456">
    <property type="entry name" value="Acylphosphatase"/>
</dbReference>
<evidence type="ECO:0000313" key="7">
    <source>
        <dbReference type="EMBL" id="OGK40638.1"/>
    </source>
</evidence>
<dbReference type="SUPFAM" id="SSF54975">
    <property type="entry name" value="Acylphosphatase/BLUF domain-like"/>
    <property type="match status" value="1"/>
</dbReference>
<dbReference type="GO" id="GO:0003998">
    <property type="term" value="F:acylphosphatase activity"/>
    <property type="evidence" value="ECO:0007669"/>
    <property type="project" value="UniProtKB-EC"/>
</dbReference>
<protein>
    <recommendedName>
        <fullName evidence="2 4">acylphosphatase</fullName>
        <ecNumber evidence="2 4">3.6.1.7</ecNumber>
    </recommendedName>
</protein>